<evidence type="ECO:0000313" key="2">
    <source>
        <dbReference type="Proteomes" id="UP000202761"/>
    </source>
</evidence>
<dbReference type="KEGG" id="vg:32878418"/>
<dbReference type="GeneID" id="32878418"/>
<sequence>MSEQKKKSNLPSELTAKLYLALDDLTMALATCDSEEIRKSEVFQKALEVVKIVKEMRNAKIKSDEEEKA</sequence>
<dbReference type="EMBL" id="KY744228">
    <property type="protein sequence ID" value="ARQ96387.1"/>
    <property type="molecule type" value="Genomic_DNA"/>
</dbReference>
<dbReference type="Proteomes" id="UP000202761">
    <property type="component" value="Segment"/>
</dbReference>
<reference evidence="1 2" key="1">
    <citation type="journal article" date="2017" name="Viruses">
        <title>Differentiation and structure in Sulfolobus islandicus rod-shaped virus populations.</title>
        <authorList>
            <person name="Bautista M.A."/>
            <person name="Black J.A."/>
            <person name="Youngblut N.D."/>
            <person name="Whitaker R.J."/>
        </authorList>
    </citation>
    <scope>NUCLEOTIDE SEQUENCE [LARGE SCALE GENOMIC DNA]</scope>
</reference>
<dbReference type="RefSeq" id="YP_009362591.1">
    <property type="nucleotide sequence ID" value="NC_034620.1"/>
</dbReference>
<dbReference type="OrthoDB" id="27290at10239"/>
<proteinExistence type="predicted"/>
<protein>
    <submittedName>
        <fullName evidence="1">Uncharacterized protein</fullName>
    </submittedName>
</protein>
<evidence type="ECO:0000313" key="1">
    <source>
        <dbReference type="EMBL" id="ARQ96387.1"/>
    </source>
</evidence>
<organism evidence="1 2">
    <name type="scientific">Sulfolobus islandicus rod-shaped virus 9</name>
    <dbReference type="NCBI Taxonomy" id="1983552"/>
    <lineage>
        <taxon>Viruses</taxon>
        <taxon>Adnaviria</taxon>
        <taxon>Zilligvirae</taxon>
        <taxon>Taleaviricota</taxon>
        <taxon>Tokiviricetes</taxon>
        <taxon>Ligamenvirales</taxon>
        <taxon>Rudiviridae</taxon>
        <taxon>Usarudivirus</taxon>
        <taxon>Usarudivirus aestus</taxon>
        <taxon>Usarudivirus SIRV9</taxon>
    </lineage>
</organism>
<accession>A0A1X9SJI6</accession>
<name>A0A1X9SJI6_9VIRU</name>
<keyword evidence="2" id="KW-1185">Reference proteome</keyword>